<dbReference type="RefSeq" id="WP_091050670.1">
    <property type="nucleotide sequence ID" value="NZ_FNGF01000004.1"/>
</dbReference>
<dbReference type="EMBL" id="FNGF01000004">
    <property type="protein sequence ID" value="SDL21703.1"/>
    <property type="molecule type" value="Genomic_DNA"/>
</dbReference>
<keyword evidence="1" id="KW-0472">Membrane</keyword>
<evidence type="ECO:0000313" key="2">
    <source>
        <dbReference type="EMBL" id="SDL21703.1"/>
    </source>
</evidence>
<gene>
    <name evidence="2" type="ORF">SAMN05216298_3103</name>
</gene>
<proteinExistence type="predicted"/>
<feature type="transmembrane region" description="Helical" evidence="1">
    <location>
        <begin position="77"/>
        <end position="97"/>
    </location>
</feature>
<name>A0A1G9IA33_9ACTN</name>
<dbReference type="AlphaFoldDB" id="A0A1G9IA33"/>
<keyword evidence="1" id="KW-1133">Transmembrane helix</keyword>
<organism evidence="2 3">
    <name type="scientific">Glycomyces sambucus</name>
    <dbReference type="NCBI Taxonomy" id="380244"/>
    <lineage>
        <taxon>Bacteria</taxon>
        <taxon>Bacillati</taxon>
        <taxon>Actinomycetota</taxon>
        <taxon>Actinomycetes</taxon>
        <taxon>Glycomycetales</taxon>
        <taxon>Glycomycetaceae</taxon>
        <taxon>Glycomyces</taxon>
    </lineage>
</organism>
<dbReference type="STRING" id="380244.SAMN05216298_3103"/>
<feature type="transmembrane region" description="Helical" evidence="1">
    <location>
        <begin position="7"/>
        <end position="26"/>
    </location>
</feature>
<accession>A0A1G9IA33</accession>
<reference evidence="3" key="1">
    <citation type="submission" date="2016-10" db="EMBL/GenBank/DDBJ databases">
        <authorList>
            <person name="Varghese N."/>
            <person name="Submissions S."/>
        </authorList>
    </citation>
    <scope>NUCLEOTIDE SEQUENCE [LARGE SCALE GENOMIC DNA]</scope>
    <source>
        <strain evidence="3">CGMCC 4.3147</strain>
    </source>
</reference>
<keyword evidence="3" id="KW-1185">Reference proteome</keyword>
<protein>
    <submittedName>
        <fullName evidence="2">Uncharacterized protein</fullName>
    </submittedName>
</protein>
<dbReference type="Proteomes" id="UP000198662">
    <property type="component" value="Unassembled WGS sequence"/>
</dbReference>
<evidence type="ECO:0000313" key="3">
    <source>
        <dbReference type="Proteomes" id="UP000198662"/>
    </source>
</evidence>
<evidence type="ECO:0000256" key="1">
    <source>
        <dbReference type="SAM" id="Phobius"/>
    </source>
</evidence>
<keyword evidence="1" id="KW-0812">Transmembrane</keyword>
<sequence>MPQRPSLVGPVVAVVIGLAALIGGFIQVERTSWVFDGEVVEADDICSYYDLDGELLEQNRCSSVADLETRTEAMSGFLSFCGGVLLVVGIGLGVRAIRDPG</sequence>